<gene>
    <name evidence="7" type="ORF">F2Q68_00006308</name>
</gene>
<dbReference type="InterPro" id="IPR005178">
    <property type="entry name" value="Ostalpha/TMEM184C"/>
</dbReference>
<comment type="caution">
    <text evidence="7">The sequence shown here is derived from an EMBL/GenBank/DDBJ whole genome shotgun (WGS) entry which is preliminary data.</text>
</comment>
<proteinExistence type="predicted"/>
<keyword evidence="2 6" id="KW-0812">Transmembrane</keyword>
<dbReference type="PANTHER" id="PTHR23423">
    <property type="entry name" value="ORGANIC SOLUTE TRANSPORTER-RELATED"/>
    <property type="match status" value="1"/>
</dbReference>
<evidence type="ECO:0000313" key="8">
    <source>
        <dbReference type="Proteomes" id="UP000712281"/>
    </source>
</evidence>
<feature type="transmembrane region" description="Helical" evidence="6">
    <location>
        <begin position="107"/>
        <end position="131"/>
    </location>
</feature>
<evidence type="ECO:0000313" key="7">
    <source>
        <dbReference type="EMBL" id="KAF2578515.1"/>
    </source>
</evidence>
<feature type="transmembrane region" description="Helical" evidence="6">
    <location>
        <begin position="50"/>
        <end position="69"/>
    </location>
</feature>
<keyword evidence="4 6" id="KW-0472">Membrane</keyword>
<evidence type="ECO:0000256" key="3">
    <source>
        <dbReference type="ARBA" id="ARBA00022989"/>
    </source>
</evidence>
<evidence type="ECO:0000256" key="1">
    <source>
        <dbReference type="ARBA" id="ARBA00004141"/>
    </source>
</evidence>
<accession>A0A8S9J950</accession>
<sequence>STMMDLTKLKPPQITFYCSAFSVLITLHLTIQLVSQHLFHWKNPKEQKAILVIVLMAPIYALVSFVGWLDVKGSETFFLFLESIKECYEALVRSTMMDLTKLKPPQITFYCSAFSVLITLHLTIQLVSQHLFHWKNPKEQKAILVIVLMAPIYALVSFVGWLDVKGSETFFLFLESIKECYEALVIAKYSYLNISISKNIVPDGIKGREISPFFPNDSLPASCSPSGSPHSQTLEVLDMAIRGHPTSVLYLDDCFTNHRVLSVLVELDIHYRSQCLGTNRSKIRYHDGGGGDGDYGDEKMQKKRKKLPTETVTWRH</sequence>
<evidence type="ECO:0000256" key="5">
    <source>
        <dbReference type="SAM" id="MobiDB-lite"/>
    </source>
</evidence>
<feature type="non-terminal residue" evidence="7">
    <location>
        <position position="1"/>
    </location>
</feature>
<dbReference type="Pfam" id="PF03619">
    <property type="entry name" value="Solute_trans_a"/>
    <property type="match status" value="2"/>
</dbReference>
<comment type="subcellular location">
    <subcellularLocation>
        <location evidence="1">Membrane</location>
        <topology evidence="1">Multi-pass membrane protein</topology>
    </subcellularLocation>
</comment>
<dbReference type="Proteomes" id="UP000712281">
    <property type="component" value="Unassembled WGS sequence"/>
</dbReference>
<dbReference type="AlphaFoldDB" id="A0A8S9J950"/>
<reference evidence="7" key="1">
    <citation type="submission" date="2019-12" db="EMBL/GenBank/DDBJ databases">
        <title>Genome sequencing and annotation of Brassica cretica.</title>
        <authorList>
            <person name="Studholme D.J."/>
            <person name="Sarris P.F."/>
        </authorList>
    </citation>
    <scope>NUCLEOTIDE SEQUENCE</scope>
    <source>
        <strain evidence="7">PFS-001/15</strain>
        <tissue evidence="7">Leaf</tissue>
    </source>
</reference>
<evidence type="ECO:0000256" key="2">
    <source>
        <dbReference type="ARBA" id="ARBA00022692"/>
    </source>
</evidence>
<organism evidence="7 8">
    <name type="scientific">Brassica cretica</name>
    <name type="common">Mustard</name>
    <dbReference type="NCBI Taxonomy" id="69181"/>
    <lineage>
        <taxon>Eukaryota</taxon>
        <taxon>Viridiplantae</taxon>
        <taxon>Streptophyta</taxon>
        <taxon>Embryophyta</taxon>
        <taxon>Tracheophyta</taxon>
        <taxon>Spermatophyta</taxon>
        <taxon>Magnoliopsida</taxon>
        <taxon>eudicotyledons</taxon>
        <taxon>Gunneridae</taxon>
        <taxon>Pentapetalae</taxon>
        <taxon>rosids</taxon>
        <taxon>malvids</taxon>
        <taxon>Brassicales</taxon>
        <taxon>Brassicaceae</taxon>
        <taxon>Brassiceae</taxon>
        <taxon>Brassica</taxon>
    </lineage>
</organism>
<feature type="region of interest" description="Disordered" evidence="5">
    <location>
        <begin position="286"/>
        <end position="316"/>
    </location>
</feature>
<evidence type="ECO:0000256" key="4">
    <source>
        <dbReference type="ARBA" id="ARBA00023136"/>
    </source>
</evidence>
<keyword evidence="3 6" id="KW-1133">Transmembrane helix</keyword>
<protein>
    <submittedName>
        <fullName evidence="7">Uncharacterized protein</fullName>
    </submittedName>
</protein>
<evidence type="ECO:0000256" key="6">
    <source>
        <dbReference type="SAM" id="Phobius"/>
    </source>
</evidence>
<dbReference type="GO" id="GO:0016020">
    <property type="term" value="C:membrane"/>
    <property type="evidence" value="ECO:0007669"/>
    <property type="project" value="UniProtKB-SubCell"/>
</dbReference>
<name>A0A8S9J950_BRACR</name>
<feature type="transmembrane region" description="Helical" evidence="6">
    <location>
        <begin position="143"/>
        <end position="162"/>
    </location>
</feature>
<dbReference type="EMBL" id="QGKW02001660">
    <property type="protein sequence ID" value="KAF2578515.1"/>
    <property type="molecule type" value="Genomic_DNA"/>
</dbReference>